<feature type="transmembrane region" description="Helical" evidence="1">
    <location>
        <begin position="403"/>
        <end position="426"/>
    </location>
</feature>
<dbReference type="GO" id="GO:0016020">
    <property type="term" value="C:membrane"/>
    <property type="evidence" value="ECO:0007669"/>
    <property type="project" value="InterPro"/>
</dbReference>
<dbReference type="PANTHER" id="PTHR10422:SF18">
    <property type="entry name" value="CYTOCHROME C OXIDASE SUBUNIT 1"/>
    <property type="match status" value="1"/>
</dbReference>
<organism evidence="3">
    <name type="scientific">freshwater metagenome</name>
    <dbReference type="NCBI Taxonomy" id="449393"/>
    <lineage>
        <taxon>unclassified sequences</taxon>
        <taxon>metagenomes</taxon>
        <taxon>ecological metagenomes</taxon>
    </lineage>
</organism>
<dbReference type="PROSITE" id="PS50855">
    <property type="entry name" value="COX1"/>
    <property type="match status" value="1"/>
</dbReference>
<dbReference type="PANTHER" id="PTHR10422">
    <property type="entry name" value="CYTOCHROME C OXIDASE SUBUNIT 1"/>
    <property type="match status" value="1"/>
</dbReference>
<evidence type="ECO:0000256" key="1">
    <source>
        <dbReference type="SAM" id="Phobius"/>
    </source>
</evidence>
<keyword evidence="1" id="KW-0812">Transmembrane</keyword>
<feature type="transmembrane region" description="Helical" evidence="1">
    <location>
        <begin position="337"/>
        <end position="358"/>
    </location>
</feature>
<feature type="domain" description="Cytochrome oxidase subunit I profile" evidence="2">
    <location>
        <begin position="112"/>
        <end position="614"/>
    </location>
</feature>
<reference evidence="3" key="1">
    <citation type="submission" date="2020-05" db="EMBL/GenBank/DDBJ databases">
        <authorList>
            <person name="Chiriac C."/>
            <person name="Salcher M."/>
            <person name="Ghai R."/>
            <person name="Kavagutti S V."/>
        </authorList>
    </citation>
    <scope>NUCLEOTIDE SEQUENCE</scope>
</reference>
<feature type="transmembrane region" description="Helical" evidence="1">
    <location>
        <begin position="122"/>
        <end position="145"/>
    </location>
</feature>
<feature type="transmembrane region" description="Helical" evidence="1">
    <location>
        <begin position="64"/>
        <end position="84"/>
    </location>
</feature>
<gene>
    <name evidence="3" type="ORF">UFOPK4366_00554</name>
</gene>
<name>A0A6J7UD44_9ZZZZ</name>
<evidence type="ECO:0000313" key="3">
    <source>
        <dbReference type="EMBL" id="CAB5063530.1"/>
    </source>
</evidence>
<feature type="transmembrane region" description="Helical" evidence="1">
    <location>
        <begin position="24"/>
        <end position="44"/>
    </location>
</feature>
<protein>
    <submittedName>
        <fullName evidence="3">Unannotated protein</fullName>
    </submittedName>
</protein>
<dbReference type="GO" id="GO:0022904">
    <property type="term" value="P:respiratory electron transport chain"/>
    <property type="evidence" value="ECO:0007669"/>
    <property type="project" value="TreeGrafter"/>
</dbReference>
<accession>A0A6J7UD44</accession>
<feature type="transmembrane region" description="Helical" evidence="1">
    <location>
        <begin position="479"/>
        <end position="499"/>
    </location>
</feature>
<feature type="transmembrane region" description="Helical" evidence="1">
    <location>
        <begin position="370"/>
        <end position="391"/>
    </location>
</feature>
<feature type="transmembrane region" description="Helical" evidence="1">
    <location>
        <begin position="438"/>
        <end position="459"/>
    </location>
</feature>
<dbReference type="SUPFAM" id="SSF81442">
    <property type="entry name" value="Cytochrome c oxidase subunit I-like"/>
    <property type="match status" value="1"/>
</dbReference>
<keyword evidence="1" id="KW-0472">Membrane</keyword>
<feature type="transmembrane region" description="Helical" evidence="1">
    <location>
        <begin position="207"/>
        <end position="229"/>
    </location>
</feature>
<dbReference type="InterPro" id="IPR000883">
    <property type="entry name" value="Cyt_C_Oxase_1"/>
</dbReference>
<dbReference type="GO" id="GO:0020037">
    <property type="term" value="F:heme binding"/>
    <property type="evidence" value="ECO:0007669"/>
    <property type="project" value="InterPro"/>
</dbReference>
<keyword evidence="1" id="KW-1133">Transmembrane helix</keyword>
<dbReference type="Gene3D" id="1.20.210.10">
    <property type="entry name" value="Cytochrome c oxidase-like, subunit I domain"/>
    <property type="match status" value="1"/>
</dbReference>
<dbReference type="AlphaFoldDB" id="A0A6J7UD44"/>
<dbReference type="GO" id="GO:0015990">
    <property type="term" value="P:electron transport coupled proton transport"/>
    <property type="evidence" value="ECO:0007669"/>
    <property type="project" value="TreeGrafter"/>
</dbReference>
<feature type="transmembrane region" description="Helical" evidence="1">
    <location>
        <begin position="555"/>
        <end position="575"/>
    </location>
</feature>
<dbReference type="InterPro" id="IPR036927">
    <property type="entry name" value="Cyt_c_oxase-like_su1_sf"/>
</dbReference>
<dbReference type="InterPro" id="IPR023616">
    <property type="entry name" value="Cyt_c_oxase-like_su1_dom"/>
</dbReference>
<feature type="transmembrane region" description="Helical" evidence="1">
    <location>
        <begin position="511"/>
        <end position="535"/>
    </location>
</feature>
<proteinExistence type="predicted"/>
<dbReference type="Pfam" id="PF00115">
    <property type="entry name" value="COX1"/>
    <property type="match status" value="1"/>
</dbReference>
<dbReference type="EMBL" id="CAFBQS010000086">
    <property type="protein sequence ID" value="CAB5063530.1"/>
    <property type="molecule type" value="Genomic_DNA"/>
</dbReference>
<dbReference type="PRINTS" id="PR01165">
    <property type="entry name" value="CYCOXIDASEI"/>
</dbReference>
<dbReference type="GO" id="GO:0009060">
    <property type="term" value="P:aerobic respiration"/>
    <property type="evidence" value="ECO:0007669"/>
    <property type="project" value="InterPro"/>
</dbReference>
<feature type="transmembrane region" description="Helical" evidence="1">
    <location>
        <begin position="286"/>
        <end position="306"/>
    </location>
</feature>
<feature type="transmembrane region" description="Helical" evidence="1">
    <location>
        <begin position="249"/>
        <end position="274"/>
    </location>
</feature>
<dbReference type="GO" id="GO:0004129">
    <property type="term" value="F:cytochrome-c oxidase activity"/>
    <property type="evidence" value="ECO:0007669"/>
    <property type="project" value="InterPro"/>
</dbReference>
<evidence type="ECO:0000259" key="2">
    <source>
        <dbReference type="PROSITE" id="PS50855"/>
    </source>
</evidence>
<sequence>MTTTLNRPSASAHSAPKRALIERLNIFTALALGVISAVVVWRLALQFLPQDSEEAIFFNREDKITLLSMIAWFIGFMVGIGALIGPFRWVMGKDLSHDENMFYAGKDLGVKRYFRYTTDHKVVGIQYLVVTVVIFFIGGVLAMLIRTNLGNPEGGWIHPQAYNAIVGTHGIVMIVATIIMVTGPFGNFIMPIMIGARDMAFPRLNALSLWLIVAAAAPILWGLAIGGISTGWTAYNPLASQAPLGQNGYIMFICIFAISTMVAGANITTTVIRMRAKGMTWNRTPIFIYGVVASVALALPAFPVFFLSQIMSAMDRAIGTSFYDAQHGGSGWLYENLFWLMGHPEVYVILIPAVAALMEMAPVFTRNPLFSFNLAVIGIAGISGLSALVWAHHMYMSGWAPLLNIPFMLTTELISIPTGMLFLVLIGTLWRGRLWVTMPMASVFALLWNFMIGGVTGIYLSDIPADAFLHGSMYVTAHFHYTLMGAGLTGAIAALVFWFPKMTGRIFDAKLSWISFWMVQIGFQIAFIGMFLVGLAGQPRRVEGYAETFNTGNMVTTGGAYLIMAGMLVLLYALIHSWMNGEKASMNPWHSKTLEWTVANPIPLENFDVLPTVTTDAYGYGKEIR</sequence>
<feature type="transmembrane region" description="Helical" evidence="1">
    <location>
        <begin position="165"/>
        <end position="186"/>
    </location>
</feature>